<accession>A0ABV2H6E7</accession>
<reference evidence="1 3" key="1">
    <citation type="submission" date="2024-06" db="EMBL/GenBank/DDBJ databases">
        <title>Genomic Encyclopedia of Type Strains, Phase IV (KMG-IV): sequencing the most valuable type-strain genomes for metagenomic binning, comparative biology and taxonomic classification.</title>
        <authorList>
            <person name="Goeker M."/>
        </authorList>
    </citation>
    <scope>NUCLEOTIDE SEQUENCE [LARGE SCALE GENOMIC DNA]</scope>
    <source>
        <strain evidence="1 3">DSM 105042</strain>
    </source>
</reference>
<evidence type="ECO:0000313" key="3">
    <source>
        <dbReference type="Proteomes" id="UP001549031"/>
    </source>
</evidence>
<dbReference type="EMBL" id="JBEPLJ010000008">
    <property type="protein sequence ID" value="MET3586121.1"/>
    <property type="molecule type" value="Genomic_DNA"/>
</dbReference>
<feature type="non-terminal residue" evidence="1">
    <location>
        <position position="1"/>
    </location>
</feature>
<evidence type="ECO:0000313" key="1">
    <source>
        <dbReference type="EMBL" id="MET3586121.1"/>
    </source>
</evidence>
<dbReference type="EMBL" id="JBEPLJ010000023">
    <property type="protein sequence ID" value="MET3588298.1"/>
    <property type="molecule type" value="Genomic_DNA"/>
</dbReference>
<keyword evidence="3" id="KW-1185">Reference proteome</keyword>
<protein>
    <submittedName>
        <fullName evidence="1">Uncharacterized protein</fullName>
    </submittedName>
</protein>
<dbReference type="Proteomes" id="UP001549031">
    <property type="component" value="Unassembled WGS sequence"/>
</dbReference>
<comment type="caution">
    <text evidence="1">The sequence shown here is derived from an EMBL/GenBank/DDBJ whole genome shotgun (WGS) entry which is preliminary data.</text>
</comment>
<proteinExistence type="predicted"/>
<organism evidence="1 3">
    <name type="scientific">Pseudorhizobium tarimense</name>
    <dbReference type="NCBI Taxonomy" id="1079109"/>
    <lineage>
        <taxon>Bacteria</taxon>
        <taxon>Pseudomonadati</taxon>
        <taxon>Pseudomonadota</taxon>
        <taxon>Alphaproteobacteria</taxon>
        <taxon>Hyphomicrobiales</taxon>
        <taxon>Rhizobiaceae</taxon>
        <taxon>Rhizobium/Agrobacterium group</taxon>
        <taxon>Pseudorhizobium</taxon>
    </lineage>
</organism>
<evidence type="ECO:0000313" key="2">
    <source>
        <dbReference type="EMBL" id="MET3588298.1"/>
    </source>
</evidence>
<gene>
    <name evidence="1" type="ORF">ABID21_002238</name>
    <name evidence="2" type="ORF">ABID21_004434</name>
</gene>
<sequence length="31" mass="3692">FRKRFSHALKTLWAEGTARTLELYLEDALVR</sequence>
<name>A0ABV2H6E7_9HYPH</name>